<dbReference type="GO" id="GO:0009307">
    <property type="term" value="P:DNA restriction-modification system"/>
    <property type="evidence" value="ECO:0007669"/>
    <property type="project" value="UniProtKB-KW"/>
</dbReference>
<dbReference type="SMART" id="SM00487">
    <property type="entry name" value="DEXDc"/>
    <property type="match status" value="1"/>
</dbReference>
<name>M2U1Q0_9SPHN</name>
<dbReference type="PANTHER" id="PTHR42927">
    <property type="entry name" value="HELICASE SUPERFAMILY 1 AND 2 DOMAIN-CONTAINING PROTEIN"/>
    <property type="match status" value="1"/>
</dbReference>
<dbReference type="GO" id="GO:0005524">
    <property type="term" value="F:ATP binding"/>
    <property type="evidence" value="ECO:0007669"/>
    <property type="project" value="UniProtKB-KW"/>
</dbReference>
<dbReference type="GO" id="GO:0009035">
    <property type="term" value="F:type I site-specific deoxyribonuclease activity"/>
    <property type="evidence" value="ECO:0007669"/>
    <property type="project" value="UniProtKB-EC"/>
</dbReference>
<dbReference type="AlphaFoldDB" id="M2U1Q0"/>
<accession>M2U1Q0</accession>
<organism evidence="2 3">
    <name type="scientific">Pacificimonas flava</name>
    <dbReference type="NCBI Taxonomy" id="1234595"/>
    <lineage>
        <taxon>Bacteria</taxon>
        <taxon>Pseudomonadati</taxon>
        <taxon>Pseudomonadota</taxon>
        <taxon>Alphaproteobacteria</taxon>
        <taxon>Sphingomonadales</taxon>
        <taxon>Sphingosinicellaceae</taxon>
        <taxon>Pacificimonas</taxon>
    </lineage>
</organism>
<feature type="domain" description="Helicase ATP-binding" evidence="1">
    <location>
        <begin position="266"/>
        <end position="499"/>
    </location>
</feature>
<dbReference type="EMBL" id="AMRV01000012">
    <property type="protein sequence ID" value="EMD81902.1"/>
    <property type="molecule type" value="Genomic_DNA"/>
</dbReference>
<dbReference type="InterPro" id="IPR014001">
    <property type="entry name" value="Helicase_ATP-bd"/>
</dbReference>
<gene>
    <name evidence="2" type="ORF">C725_2691</name>
</gene>
<protein>
    <submittedName>
        <fullName evidence="2">Type I restriction-modification system, restriction subunit R</fullName>
    </submittedName>
</protein>
<reference evidence="2 3" key="1">
    <citation type="journal article" date="2013" name="Genome Announc.">
        <title>Draft Genome Sequence of Strain JLT2015T, Belonging to the Family Sphingomonadaceae of the Alphaproteobacteria.</title>
        <authorList>
            <person name="Tang K."/>
            <person name="Liu K."/>
            <person name="Li S."/>
            <person name="Jiao N."/>
        </authorList>
    </citation>
    <scope>NUCLEOTIDE SEQUENCE [LARGE SCALE GENOMIC DNA]</scope>
    <source>
        <strain evidence="2 3">JLT2015</strain>
    </source>
</reference>
<keyword evidence="3" id="KW-1185">Reference proteome</keyword>
<dbReference type="InterPro" id="IPR040980">
    <property type="entry name" value="SWI2_SNF2"/>
</dbReference>
<dbReference type="REBASE" id="64483">
    <property type="entry name" value="Sst2015ORF2686P"/>
</dbReference>
<dbReference type="Pfam" id="PF22679">
    <property type="entry name" value="T1R_D3-like"/>
    <property type="match status" value="1"/>
</dbReference>
<dbReference type="InterPro" id="IPR007409">
    <property type="entry name" value="Restrct_endonuc_type1_HsdR_N"/>
</dbReference>
<evidence type="ECO:0000313" key="2">
    <source>
        <dbReference type="EMBL" id="EMD81902.1"/>
    </source>
</evidence>
<sequence length="1035" mass="114736">MEGEICDTLQTKGWLYDYGADVNYDRQRALYPPDLIAWVRQTQPEVWQTLAKRHGEDGAREKLLDRVRKVLDEKGTLATLRSGMEMVGIRRTIRLAQFRPASGLNPEITDRYDANRLRVVQQVRYRLDSEHSIDLVLFLNGIPTATIELKADFTQSVEDAVEQYRKDRQPHPKGGRLEPLLSFPGGALVHFAVSSSLVRMTTKLAGNSTRFLPFDRGNKGGAGNEPYSYGSATSYLWMDVLGRDSLLDILGRYMVAKRDKKGNLSALFFPRYHQLDATRKLVNQVRDEGAGGAYLIQHSAGSGKTASIAWTAHFLSELHDADDNKIFSTVIVVSDRRVIDGQLQDALFDFERTAGVVETIKNSGGAKSGQLAEALAAGKKIIVCTIQTFPYALEAVREKAATDGKTFAVIADEAHSSQAGMAAATLRQLLASDAAASLQDGGEVDIEDLLAAQMKARADDRGITYIAFTATPKNKTLELFGRLKDPSAPPSDANGYEAFHVYSMRQAIEEGFILDVLRNYTPYATAFKLAQQGKDGLKEIDDKEVERSAATKKIMRWVRLHPHNIAQKVQITVEHFRENVAPLLEGQAKAMVVLGSRKEAVRWKVALDKYLADNGYTKLKALVAFSGEVSDPESFAEPVMETSTDLNPTLHGRDIRDAFDDDNARLLLVANKFQTGFDEPKLCGMYVDRKLAGVQAVQTLSRLNRSHPGKDTTYVLDFVNSADAVLEAFRTYYESAELDGTTDPEMIFTLKDKLDHGGWYDTPEVERVIEVITSPGASQGKLSAALQPVAQRLVKRFAQAREALRFAKEGEQDQAAAEAKDRIDALTLMKSDMQQYMRLYSYLSQMIDYGHTGVEKRYWFYRHLVPLLDFERENAEVDLSQVMLTHHAVRALKQAVMDLGEGETEPLKPITAAGSGAVQDKDKTALSQIIARVNALFEGDLTDGDQLSFVRSVKDKLMESETLRAQARANSEAQFKASPTIDPEMLEAAIAAMEAHESMGVQVINSARVRAGLKNLLLNNLDLYSDLRAEIAADG</sequence>
<dbReference type="Gene3D" id="3.40.50.300">
    <property type="entry name" value="P-loop containing nucleotide triphosphate hydrolases"/>
    <property type="match status" value="2"/>
</dbReference>
<dbReference type="Gene3D" id="3.90.1570.50">
    <property type="match status" value="1"/>
</dbReference>
<proteinExistence type="predicted"/>
<evidence type="ECO:0000313" key="3">
    <source>
        <dbReference type="Proteomes" id="UP000011717"/>
    </source>
</evidence>
<comment type="caution">
    <text evidence="2">The sequence shown here is derived from an EMBL/GenBank/DDBJ whole genome shotgun (WGS) entry which is preliminary data.</text>
</comment>
<dbReference type="PANTHER" id="PTHR42927:SF1">
    <property type="entry name" value="HELICASE SUPERFAMILY 1 AND 2 DOMAIN-CONTAINING PROTEIN"/>
    <property type="match status" value="1"/>
</dbReference>
<dbReference type="Pfam" id="PF04313">
    <property type="entry name" value="HSDR_N"/>
    <property type="match status" value="1"/>
</dbReference>
<dbReference type="GO" id="GO:0003677">
    <property type="term" value="F:DNA binding"/>
    <property type="evidence" value="ECO:0007669"/>
    <property type="project" value="UniProtKB-KW"/>
</dbReference>
<dbReference type="Pfam" id="PF18766">
    <property type="entry name" value="SWI2_SNF2"/>
    <property type="match status" value="1"/>
</dbReference>
<dbReference type="InterPro" id="IPR055180">
    <property type="entry name" value="HsdR_RecA-like_helicase_dom_2"/>
</dbReference>
<dbReference type="PATRIC" id="fig|1234595.3.peg.2692"/>
<evidence type="ECO:0000259" key="1">
    <source>
        <dbReference type="SMART" id="SM00487"/>
    </source>
</evidence>
<dbReference type="InterPro" id="IPR027417">
    <property type="entry name" value="P-loop_NTPase"/>
</dbReference>
<dbReference type="SUPFAM" id="SSF52540">
    <property type="entry name" value="P-loop containing nucleoside triphosphate hydrolases"/>
    <property type="match status" value="1"/>
</dbReference>
<dbReference type="Proteomes" id="UP000011717">
    <property type="component" value="Unassembled WGS sequence"/>
</dbReference>